<gene>
    <name evidence="2" type="ORF">CC78DRAFT_216334</name>
</gene>
<reference evidence="3" key="1">
    <citation type="journal article" date="2020" name="Stud. Mycol.">
        <title>101 Dothideomycetes genomes: A test case for predicting lifestyles and emergence of pathogens.</title>
        <authorList>
            <person name="Haridas S."/>
            <person name="Albert R."/>
            <person name="Binder M."/>
            <person name="Bloem J."/>
            <person name="LaButti K."/>
            <person name="Salamov A."/>
            <person name="Andreopoulos B."/>
            <person name="Baker S."/>
            <person name="Barry K."/>
            <person name="Bills G."/>
            <person name="Bluhm B."/>
            <person name="Cannon C."/>
            <person name="Castanera R."/>
            <person name="Culley D."/>
            <person name="Daum C."/>
            <person name="Ezra D."/>
            <person name="Gonzalez J."/>
            <person name="Henrissat B."/>
            <person name="Kuo A."/>
            <person name="Liang C."/>
            <person name="Lipzen A."/>
            <person name="Lutzoni F."/>
            <person name="Magnuson J."/>
            <person name="Mondo S."/>
            <person name="Nolan M."/>
            <person name="Ohm R."/>
            <person name="Pangilinan J."/>
            <person name="Park H.-J."/>
            <person name="Ramirez L."/>
            <person name="Alfaro M."/>
            <person name="Sun H."/>
            <person name="Tritt A."/>
            <person name="Yoshinaga Y."/>
            <person name="Zwiers L.-H."/>
            <person name="Turgeon B."/>
            <person name="Goodwin S."/>
            <person name="Spatafora J."/>
            <person name="Crous P."/>
            <person name="Grigoriev I."/>
        </authorList>
    </citation>
    <scope>NUCLEOTIDE SEQUENCE [LARGE SCALE GENOMIC DNA]</scope>
    <source>
        <strain evidence="3">CBS 304.66</strain>
    </source>
</reference>
<dbReference type="AlphaFoldDB" id="A0A9P4N0J0"/>
<feature type="region of interest" description="Disordered" evidence="1">
    <location>
        <begin position="110"/>
        <end position="291"/>
    </location>
</feature>
<feature type="compositionally biased region" description="Polar residues" evidence="1">
    <location>
        <begin position="324"/>
        <end position="359"/>
    </location>
</feature>
<evidence type="ECO:0000256" key="1">
    <source>
        <dbReference type="SAM" id="MobiDB-lite"/>
    </source>
</evidence>
<evidence type="ECO:0000313" key="3">
    <source>
        <dbReference type="Proteomes" id="UP000800093"/>
    </source>
</evidence>
<feature type="compositionally biased region" description="Basic and acidic residues" evidence="1">
    <location>
        <begin position="271"/>
        <end position="286"/>
    </location>
</feature>
<feature type="compositionally biased region" description="Polar residues" evidence="1">
    <location>
        <begin position="142"/>
        <end position="155"/>
    </location>
</feature>
<name>A0A9P4N0J0_9PLEO</name>
<dbReference type="Proteomes" id="UP000800093">
    <property type="component" value="Unassembled WGS sequence"/>
</dbReference>
<feature type="compositionally biased region" description="Polar residues" evidence="1">
    <location>
        <begin position="164"/>
        <end position="175"/>
    </location>
</feature>
<keyword evidence="3" id="KW-1185">Reference proteome</keyword>
<feature type="region of interest" description="Disordered" evidence="1">
    <location>
        <begin position="310"/>
        <end position="359"/>
    </location>
</feature>
<evidence type="ECO:0000313" key="2">
    <source>
        <dbReference type="EMBL" id="KAF2264975.1"/>
    </source>
</evidence>
<comment type="caution">
    <text evidence="2">The sequence shown here is derived from an EMBL/GenBank/DDBJ whole genome shotgun (WGS) entry which is preliminary data.</text>
</comment>
<dbReference type="EMBL" id="ML986612">
    <property type="protein sequence ID" value="KAF2264975.1"/>
    <property type="molecule type" value="Genomic_DNA"/>
</dbReference>
<feature type="compositionally biased region" description="Polar residues" evidence="1">
    <location>
        <begin position="1"/>
        <end position="13"/>
    </location>
</feature>
<proteinExistence type="predicted"/>
<feature type="region of interest" description="Disordered" evidence="1">
    <location>
        <begin position="1"/>
        <end position="64"/>
    </location>
</feature>
<accession>A0A9P4N0J0</accession>
<organism evidence="2 3">
    <name type="scientific">Lojkania enalia</name>
    <dbReference type="NCBI Taxonomy" id="147567"/>
    <lineage>
        <taxon>Eukaryota</taxon>
        <taxon>Fungi</taxon>
        <taxon>Dikarya</taxon>
        <taxon>Ascomycota</taxon>
        <taxon>Pezizomycotina</taxon>
        <taxon>Dothideomycetes</taxon>
        <taxon>Pleosporomycetidae</taxon>
        <taxon>Pleosporales</taxon>
        <taxon>Pleosporales incertae sedis</taxon>
        <taxon>Lojkania</taxon>
    </lineage>
</organism>
<protein>
    <submittedName>
        <fullName evidence="2">Uncharacterized protein</fullName>
    </submittedName>
</protein>
<sequence>MSQIAASQRSYSKSFPAKWSVGGPQAANGSPFGMPPPAVASSTKIKCPPRPASQQPQPGRKYNQIFPKDWSIPLQPSTIVQAPSLKRENAFGGLNSAVNLTLRPLHPALPWNQPQGKTHERIAAIHGPPSPRTAPEQKEFKSSTNIREATSTESHGSAPPRPPNQASVASYSGETQRAPLSIAHPVPPNDTSAGAYMPMGSERRVVLASARPSEDPWSAAAPPAQPRGISTTYSEAFASAPPVPPTGLSIGQYSGPLARADLQPLPPQPAGEKRRSPSKDPAEAVRKLKRGPTFSKIQDAWGKLFNDEEGQKNSAILPPVESTVAPSQAPSASNGPPQAASTQLGVSSPVVSTCNSESSTASADVIIPWRSIR</sequence>